<organism evidence="1 2">
    <name type="scientific">Candidatus Uhrbacteria bacterium GW2011_GWC1_41_20</name>
    <dbReference type="NCBI Taxonomy" id="1618983"/>
    <lineage>
        <taxon>Bacteria</taxon>
        <taxon>Candidatus Uhriibacteriota</taxon>
    </lineage>
</organism>
<protein>
    <recommendedName>
        <fullName evidence="3">Ferredoxin</fullName>
    </recommendedName>
</protein>
<dbReference type="Pfam" id="PF13459">
    <property type="entry name" value="Fer4_15"/>
    <property type="match status" value="1"/>
</dbReference>
<dbReference type="EMBL" id="LCAW01000005">
    <property type="protein sequence ID" value="KKR99504.1"/>
    <property type="molecule type" value="Genomic_DNA"/>
</dbReference>
<evidence type="ECO:0008006" key="3">
    <source>
        <dbReference type="Google" id="ProtNLM"/>
    </source>
</evidence>
<dbReference type="AlphaFoldDB" id="A0A0G0VF25"/>
<dbReference type="Gene3D" id="3.30.70.20">
    <property type="match status" value="1"/>
</dbReference>
<gene>
    <name evidence="1" type="ORF">UU50_C0005G0011</name>
</gene>
<comment type="caution">
    <text evidence="1">The sequence shown here is derived from an EMBL/GenBank/DDBJ whole genome shotgun (WGS) entry which is preliminary data.</text>
</comment>
<reference evidence="1 2" key="1">
    <citation type="journal article" date="2015" name="Nature">
        <title>rRNA introns, odd ribosomes, and small enigmatic genomes across a large radiation of phyla.</title>
        <authorList>
            <person name="Brown C.T."/>
            <person name="Hug L.A."/>
            <person name="Thomas B.C."/>
            <person name="Sharon I."/>
            <person name="Castelle C.J."/>
            <person name="Singh A."/>
            <person name="Wilkins M.J."/>
            <person name="Williams K.H."/>
            <person name="Banfield J.F."/>
        </authorList>
    </citation>
    <scope>NUCLEOTIDE SEQUENCE [LARGE SCALE GENOMIC DNA]</scope>
</reference>
<accession>A0A0G0VF25</accession>
<name>A0A0G0VF25_9BACT</name>
<sequence length="88" mass="9547">MKITIKVDPDLCIGAASCVAVDASSFELNEENKAFVLDHGQAPEAPKYERTIEVTQEELDRALLAAQSCPVLAVIVTDQSGKQLYPEI</sequence>
<dbReference type="Proteomes" id="UP000033930">
    <property type="component" value="Unassembled WGS sequence"/>
</dbReference>
<dbReference type="SUPFAM" id="SSF54862">
    <property type="entry name" value="4Fe-4S ferredoxins"/>
    <property type="match status" value="1"/>
</dbReference>
<proteinExistence type="predicted"/>
<evidence type="ECO:0000313" key="2">
    <source>
        <dbReference type="Proteomes" id="UP000033930"/>
    </source>
</evidence>
<evidence type="ECO:0000313" key="1">
    <source>
        <dbReference type="EMBL" id="KKR99504.1"/>
    </source>
</evidence>